<evidence type="ECO:0000256" key="6">
    <source>
        <dbReference type="SAM" id="MobiDB-lite"/>
    </source>
</evidence>
<dbReference type="Proteomes" id="UP001283361">
    <property type="component" value="Unassembled WGS sequence"/>
</dbReference>
<keyword evidence="5" id="KW-0527">Neuropeptide</keyword>
<evidence type="ECO:0000256" key="4">
    <source>
        <dbReference type="ARBA" id="ARBA00022815"/>
    </source>
</evidence>
<keyword evidence="7" id="KW-0732">Signal</keyword>
<keyword evidence="4" id="KW-0027">Amidation</keyword>
<dbReference type="AlphaFoldDB" id="A0AAE0YM41"/>
<feature type="region of interest" description="Disordered" evidence="6">
    <location>
        <begin position="65"/>
        <end position="100"/>
    </location>
</feature>
<protein>
    <submittedName>
        <fullName evidence="8">Uncharacterized protein</fullName>
    </submittedName>
</protein>
<evidence type="ECO:0000313" key="8">
    <source>
        <dbReference type="EMBL" id="KAK3751083.1"/>
    </source>
</evidence>
<feature type="region of interest" description="Disordered" evidence="6">
    <location>
        <begin position="282"/>
        <end position="307"/>
    </location>
</feature>
<evidence type="ECO:0000256" key="2">
    <source>
        <dbReference type="ARBA" id="ARBA00007604"/>
    </source>
</evidence>
<feature type="signal peptide" evidence="7">
    <location>
        <begin position="1"/>
        <end position="30"/>
    </location>
</feature>
<dbReference type="InterPro" id="IPR003424">
    <property type="entry name" value="ELH"/>
</dbReference>
<dbReference type="GO" id="GO:0007218">
    <property type="term" value="P:neuropeptide signaling pathway"/>
    <property type="evidence" value="ECO:0007669"/>
    <property type="project" value="UniProtKB-KW"/>
</dbReference>
<evidence type="ECO:0000313" key="9">
    <source>
        <dbReference type="Proteomes" id="UP001283361"/>
    </source>
</evidence>
<comment type="similarity">
    <text evidence="2">Belongs to the molluscan ELH family.</text>
</comment>
<organism evidence="8 9">
    <name type="scientific">Elysia crispata</name>
    <name type="common">lettuce slug</name>
    <dbReference type="NCBI Taxonomy" id="231223"/>
    <lineage>
        <taxon>Eukaryota</taxon>
        <taxon>Metazoa</taxon>
        <taxon>Spiralia</taxon>
        <taxon>Lophotrochozoa</taxon>
        <taxon>Mollusca</taxon>
        <taxon>Gastropoda</taxon>
        <taxon>Heterobranchia</taxon>
        <taxon>Euthyneura</taxon>
        <taxon>Panpulmonata</taxon>
        <taxon>Sacoglossa</taxon>
        <taxon>Placobranchoidea</taxon>
        <taxon>Plakobranchidae</taxon>
        <taxon>Elysia</taxon>
    </lineage>
</organism>
<dbReference type="GO" id="GO:0005576">
    <property type="term" value="C:extracellular region"/>
    <property type="evidence" value="ECO:0007669"/>
    <property type="project" value="UniProtKB-SubCell"/>
</dbReference>
<comment type="caution">
    <text evidence="8">The sequence shown here is derived from an EMBL/GenBank/DDBJ whole genome shotgun (WGS) entry which is preliminary data.</text>
</comment>
<keyword evidence="9" id="KW-1185">Reference proteome</keyword>
<proteinExistence type="inferred from homology"/>
<evidence type="ECO:0000256" key="1">
    <source>
        <dbReference type="ARBA" id="ARBA00004613"/>
    </source>
</evidence>
<feature type="compositionally biased region" description="Polar residues" evidence="6">
    <location>
        <begin position="293"/>
        <end position="302"/>
    </location>
</feature>
<dbReference type="Pfam" id="PF02323">
    <property type="entry name" value="ELH"/>
    <property type="match status" value="1"/>
</dbReference>
<feature type="chain" id="PRO_5041954816" evidence="7">
    <location>
        <begin position="31"/>
        <end position="440"/>
    </location>
</feature>
<evidence type="ECO:0000256" key="3">
    <source>
        <dbReference type="ARBA" id="ARBA00022525"/>
    </source>
</evidence>
<gene>
    <name evidence="8" type="ORF">RRG08_019292</name>
</gene>
<name>A0AAE0YM41_9GAST</name>
<reference evidence="8" key="1">
    <citation type="journal article" date="2023" name="G3 (Bethesda)">
        <title>A reference genome for the long-term kleptoplast-retaining sea slug Elysia crispata morphotype clarki.</title>
        <authorList>
            <person name="Eastman K.E."/>
            <person name="Pendleton A.L."/>
            <person name="Shaikh M.A."/>
            <person name="Suttiyut T."/>
            <person name="Ogas R."/>
            <person name="Tomko P."/>
            <person name="Gavelis G."/>
            <person name="Widhalm J.R."/>
            <person name="Wisecaver J.H."/>
        </authorList>
    </citation>
    <scope>NUCLEOTIDE SEQUENCE</scope>
    <source>
        <strain evidence="8">ECLA1</strain>
    </source>
</reference>
<dbReference type="GO" id="GO:0005179">
    <property type="term" value="F:hormone activity"/>
    <property type="evidence" value="ECO:0007669"/>
    <property type="project" value="InterPro"/>
</dbReference>
<accession>A0AAE0YM41</accession>
<evidence type="ECO:0000256" key="7">
    <source>
        <dbReference type="SAM" id="SignalP"/>
    </source>
</evidence>
<keyword evidence="3" id="KW-0964">Secreted</keyword>
<sequence>MLRAKRLLFFVSVVGFELSLLSHWSTFSNAASVVPQVSRRYLTDSYDPIEPTRLGEDKRRLRFVRRSSEISESPQDSREPVFSPGQNSENEGYDSPISRDLRDPRLRFFKNPDNAMGRDEREPRLRLYKKEPRLRFVKKEPRLRFVKKEPRLRFVKKDFDADYYEDLLERDGRDPRLKFAKREPRLRFVKKDPRLRFVRKDFDADDYEDLLERDGRDPRLKFAKREPRLRFVKKDPRLRFVRKDFETDGYNLLDSEKRDPRLRFAKKEPRLRFVKKEPGLSVQKREAVAPNSGRHSGNSAKSLKQLENDDLKPPEFIDISGESKIRSRKRRSIGDADNVSRAKRTLSLENNLGPIRRRLERLRTRLEHIQRQNLIDALLKAGKKRSLTTFRDQDLGQLQNFRDLLNLVKADEKRSVEAFSDDALGSQEILDINFLKKLLV</sequence>
<comment type="subcellular location">
    <subcellularLocation>
        <location evidence="1">Secreted</location>
    </subcellularLocation>
</comment>
<dbReference type="EMBL" id="JAWDGP010005839">
    <property type="protein sequence ID" value="KAK3751083.1"/>
    <property type="molecule type" value="Genomic_DNA"/>
</dbReference>
<evidence type="ECO:0000256" key="5">
    <source>
        <dbReference type="ARBA" id="ARBA00023320"/>
    </source>
</evidence>